<keyword evidence="8" id="KW-0472">Membrane</keyword>
<keyword evidence="7" id="KW-0496">Mitochondrion</keyword>
<reference evidence="11 12" key="1">
    <citation type="journal article" date="2018" name="Nat. Ecol. Evol.">
        <title>Pezizomycetes genomes reveal the molecular basis of ectomycorrhizal truffle lifestyle.</title>
        <authorList>
            <person name="Murat C."/>
            <person name="Payen T."/>
            <person name="Noel B."/>
            <person name="Kuo A."/>
            <person name="Morin E."/>
            <person name="Chen J."/>
            <person name="Kohler A."/>
            <person name="Krizsan K."/>
            <person name="Balestrini R."/>
            <person name="Da Silva C."/>
            <person name="Montanini B."/>
            <person name="Hainaut M."/>
            <person name="Levati E."/>
            <person name="Barry K.W."/>
            <person name="Belfiori B."/>
            <person name="Cichocki N."/>
            <person name="Clum A."/>
            <person name="Dockter R.B."/>
            <person name="Fauchery L."/>
            <person name="Guy J."/>
            <person name="Iotti M."/>
            <person name="Le Tacon F."/>
            <person name="Lindquist E.A."/>
            <person name="Lipzen A."/>
            <person name="Malagnac F."/>
            <person name="Mello A."/>
            <person name="Molinier V."/>
            <person name="Miyauchi S."/>
            <person name="Poulain J."/>
            <person name="Riccioni C."/>
            <person name="Rubini A."/>
            <person name="Sitrit Y."/>
            <person name="Splivallo R."/>
            <person name="Traeger S."/>
            <person name="Wang M."/>
            <person name="Zifcakova L."/>
            <person name="Wipf D."/>
            <person name="Zambonelli A."/>
            <person name="Paolocci F."/>
            <person name="Nowrousian M."/>
            <person name="Ottonello S."/>
            <person name="Baldrian P."/>
            <person name="Spatafora J.W."/>
            <person name="Henrissat B."/>
            <person name="Nagy L.G."/>
            <person name="Aury J.M."/>
            <person name="Wincker P."/>
            <person name="Grigoriev I.V."/>
            <person name="Bonfante P."/>
            <person name="Martin F.M."/>
        </authorList>
    </citation>
    <scope>NUCLEOTIDE SEQUENCE [LARGE SCALE GENOMIC DNA]</scope>
    <source>
        <strain evidence="11 12">CCBAS932</strain>
    </source>
</reference>
<dbReference type="GO" id="GO:0097250">
    <property type="term" value="P:mitochondrial respirasome assembly"/>
    <property type="evidence" value="ECO:0007669"/>
    <property type="project" value="TreeGrafter"/>
</dbReference>
<dbReference type="Pfam" id="PF04588">
    <property type="entry name" value="HIG_1_N"/>
    <property type="match status" value="1"/>
</dbReference>
<keyword evidence="6" id="KW-1133">Transmembrane helix</keyword>
<evidence type="ECO:0000313" key="11">
    <source>
        <dbReference type="EMBL" id="RPB11413.1"/>
    </source>
</evidence>
<feature type="domain" description="HIG1" evidence="10">
    <location>
        <begin position="10"/>
        <end position="104"/>
    </location>
</feature>
<keyword evidence="12" id="KW-1185">Reference proteome</keyword>
<evidence type="ECO:0000256" key="6">
    <source>
        <dbReference type="ARBA" id="ARBA00022989"/>
    </source>
</evidence>
<comment type="subunit">
    <text evidence="4">Associates with the respiratory chain complex III/complex IV supercomplex.</text>
</comment>
<evidence type="ECO:0000256" key="2">
    <source>
        <dbReference type="ARBA" id="ARBA00004325"/>
    </source>
</evidence>
<proteinExistence type="inferred from homology"/>
<protein>
    <recommendedName>
        <fullName evidence="10">HIG1 domain-containing protein</fullName>
    </recommendedName>
</protein>
<dbReference type="FunCoup" id="A0A3N4KLG5">
    <property type="interactions" value="69"/>
</dbReference>
<evidence type="ECO:0000256" key="7">
    <source>
        <dbReference type="ARBA" id="ARBA00023128"/>
    </source>
</evidence>
<evidence type="ECO:0000259" key="10">
    <source>
        <dbReference type="PROSITE" id="PS51503"/>
    </source>
</evidence>
<evidence type="ECO:0000256" key="3">
    <source>
        <dbReference type="ARBA" id="ARBA00009366"/>
    </source>
</evidence>
<comment type="similarity">
    <text evidence="3">Belongs to the RCF1 family.</text>
</comment>
<name>A0A3N4KLG5_9PEZI</name>
<dbReference type="EMBL" id="ML119136">
    <property type="protein sequence ID" value="RPB11413.1"/>
    <property type="molecule type" value="Genomic_DNA"/>
</dbReference>
<evidence type="ECO:0000313" key="12">
    <source>
        <dbReference type="Proteomes" id="UP000277580"/>
    </source>
</evidence>
<feature type="region of interest" description="Disordered" evidence="9">
    <location>
        <begin position="130"/>
        <end position="163"/>
    </location>
</feature>
<dbReference type="InParanoid" id="A0A3N4KLG5"/>
<dbReference type="PANTHER" id="PTHR12297">
    <property type="entry name" value="HYPOXIA-INDUCBILE GENE 1 HIG1 -RELATED"/>
    <property type="match status" value="1"/>
</dbReference>
<comment type="function">
    <text evidence="1">Cytochrome c oxidase subunit which plays a role in assembly of respiratory supercomplexes.</text>
</comment>
<comment type="subcellular location">
    <subcellularLocation>
        <location evidence="2">Mitochondrion membrane</location>
    </subcellularLocation>
</comment>
<dbReference type="STRING" id="1392247.A0A3N4KLG5"/>
<dbReference type="GO" id="GO:0031966">
    <property type="term" value="C:mitochondrial membrane"/>
    <property type="evidence" value="ECO:0007669"/>
    <property type="project" value="UniProtKB-SubCell"/>
</dbReference>
<dbReference type="Gene3D" id="6.10.140.1320">
    <property type="match status" value="1"/>
</dbReference>
<dbReference type="InterPro" id="IPR050355">
    <property type="entry name" value="RCF1"/>
</dbReference>
<organism evidence="11 12">
    <name type="scientific">Morchella conica CCBAS932</name>
    <dbReference type="NCBI Taxonomy" id="1392247"/>
    <lineage>
        <taxon>Eukaryota</taxon>
        <taxon>Fungi</taxon>
        <taxon>Dikarya</taxon>
        <taxon>Ascomycota</taxon>
        <taxon>Pezizomycotina</taxon>
        <taxon>Pezizomycetes</taxon>
        <taxon>Pezizales</taxon>
        <taxon>Morchellaceae</taxon>
        <taxon>Morchella</taxon>
    </lineage>
</organism>
<dbReference type="PROSITE" id="PS51503">
    <property type="entry name" value="HIG1"/>
    <property type="match status" value="1"/>
</dbReference>
<evidence type="ECO:0000256" key="9">
    <source>
        <dbReference type="SAM" id="MobiDB-lite"/>
    </source>
</evidence>
<dbReference type="OrthoDB" id="6604018at2759"/>
<evidence type="ECO:0000256" key="5">
    <source>
        <dbReference type="ARBA" id="ARBA00022692"/>
    </source>
</evidence>
<evidence type="ECO:0000256" key="8">
    <source>
        <dbReference type="ARBA" id="ARBA00023136"/>
    </source>
</evidence>
<dbReference type="Proteomes" id="UP000277580">
    <property type="component" value="Unassembled WGS sequence"/>
</dbReference>
<evidence type="ECO:0000256" key="1">
    <source>
        <dbReference type="ARBA" id="ARBA00002584"/>
    </source>
</evidence>
<keyword evidence="5" id="KW-0812">Transmembrane</keyword>
<evidence type="ECO:0000256" key="4">
    <source>
        <dbReference type="ARBA" id="ARBA00011565"/>
    </source>
</evidence>
<dbReference type="AlphaFoldDB" id="A0A3N4KLG5"/>
<dbReference type="PANTHER" id="PTHR12297:SF3">
    <property type="entry name" value="HIG1 DOMAIN FAMILY MEMBER 1A"/>
    <property type="match status" value="1"/>
</dbReference>
<dbReference type="InterPro" id="IPR007667">
    <property type="entry name" value="Hypoxia_induced_domain"/>
</dbReference>
<gene>
    <name evidence="11" type="ORF">P167DRAFT_575426</name>
</gene>
<accession>A0A3N4KLG5</accession>
<sequence>MLILTIRRSISNSGTGQITLPLPPHLPPHLPYSSTTPDLTNNPLGAALTCLALLQATRSIRAGNKAATNKWFRARIYAQGFTVAAMIAGSFYYKNERAEERAVEAVVAERKGEEKRAAWIKELEIRDREDREMAERAKKHAERRRAAMAAAAATKDLETKDKE</sequence>